<sequence>TVFDVTKGADYRAAFDLIPESRVKAILSTNWSGQMFSQRV</sequence>
<reference evidence="1" key="1">
    <citation type="journal article" date="2013" name="Environ. Microbiol.">
        <title>Microbiota from the distal guts of lean and obese adolescents exhibit partial functional redundancy besides clear differences in community structure.</title>
        <authorList>
            <person name="Ferrer M."/>
            <person name="Ruiz A."/>
            <person name="Lanza F."/>
            <person name="Haange S.B."/>
            <person name="Oberbach A."/>
            <person name="Till H."/>
            <person name="Bargiela R."/>
            <person name="Campoy C."/>
            <person name="Segura M.T."/>
            <person name="Richter M."/>
            <person name="von Bergen M."/>
            <person name="Seifert J."/>
            <person name="Suarez A."/>
        </authorList>
    </citation>
    <scope>NUCLEOTIDE SEQUENCE</scope>
</reference>
<name>K1TP90_9ZZZZ</name>
<comment type="caution">
    <text evidence="1">The sequence shown here is derived from an EMBL/GenBank/DDBJ whole genome shotgun (WGS) entry which is preliminary data.</text>
</comment>
<proteinExistence type="predicted"/>
<protein>
    <submittedName>
        <fullName evidence="1">Uncharacterized protein</fullName>
    </submittedName>
</protein>
<feature type="non-terminal residue" evidence="1">
    <location>
        <position position="1"/>
    </location>
</feature>
<dbReference type="AlphaFoldDB" id="K1TP90"/>
<accession>K1TP90</accession>
<gene>
    <name evidence="1" type="ORF">LEA_08965</name>
</gene>
<dbReference type="EMBL" id="AJWY01005995">
    <property type="protein sequence ID" value="EKC68100.1"/>
    <property type="molecule type" value="Genomic_DNA"/>
</dbReference>
<organism evidence="1">
    <name type="scientific">human gut metagenome</name>
    <dbReference type="NCBI Taxonomy" id="408170"/>
    <lineage>
        <taxon>unclassified sequences</taxon>
        <taxon>metagenomes</taxon>
        <taxon>organismal metagenomes</taxon>
    </lineage>
</organism>
<evidence type="ECO:0000313" key="1">
    <source>
        <dbReference type="EMBL" id="EKC68100.1"/>
    </source>
</evidence>